<dbReference type="EMBL" id="QSEP01000002">
    <property type="protein sequence ID" value="RGZ86569.1"/>
    <property type="molecule type" value="Genomic_DNA"/>
</dbReference>
<name>A0A413Q1I3_9FIRM</name>
<evidence type="ECO:0000313" key="3">
    <source>
        <dbReference type="Proteomes" id="UP000286561"/>
    </source>
</evidence>
<dbReference type="InterPro" id="IPR052179">
    <property type="entry name" value="DD-CPase-like"/>
</dbReference>
<evidence type="ECO:0000313" key="2">
    <source>
        <dbReference type="EMBL" id="RGZ86569.1"/>
    </source>
</evidence>
<dbReference type="SUPFAM" id="SSF55166">
    <property type="entry name" value="Hedgehog/DD-peptidase"/>
    <property type="match status" value="1"/>
</dbReference>
<dbReference type="PANTHER" id="PTHR34385:SF1">
    <property type="entry name" value="PEPTIDOGLYCAN L-ALANYL-D-GLUTAMATE ENDOPEPTIDASE CWLK"/>
    <property type="match status" value="1"/>
</dbReference>
<dbReference type="AlphaFoldDB" id="A0A413Q1I3"/>
<sequence>MQSCGDQWLDKNAYKYRFVKHYPEDKMDITGISNEPWHYRYVGTTVAKIMKEENLCLEEYLEKYK</sequence>
<feature type="domain" description="D-alanyl-D-alanine carboxypeptidase-like core" evidence="1">
    <location>
        <begin position="7"/>
        <end position="43"/>
    </location>
</feature>
<evidence type="ECO:0000259" key="1">
    <source>
        <dbReference type="Pfam" id="PF02557"/>
    </source>
</evidence>
<dbReference type="InterPro" id="IPR003709">
    <property type="entry name" value="VanY-like_core_dom"/>
</dbReference>
<dbReference type="Gene3D" id="3.30.200.180">
    <property type="match status" value="1"/>
</dbReference>
<dbReference type="GO" id="GO:0006508">
    <property type="term" value="P:proteolysis"/>
    <property type="evidence" value="ECO:0007669"/>
    <property type="project" value="InterPro"/>
</dbReference>
<dbReference type="InterPro" id="IPR009045">
    <property type="entry name" value="Zn_M74/Hedgehog-like"/>
</dbReference>
<protein>
    <recommendedName>
        <fullName evidence="1">D-alanyl-D-alanine carboxypeptidase-like core domain-containing protein</fullName>
    </recommendedName>
</protein>
<dbReference type="Pfam" id="PF02557">
    <property type="entry name" value="VanY"/>
    <property type="match status" value="1"/>
</dbReference>
<proteinExistence type="predicted"/>
<dbReference type="GO" id="GO:0008233">
    <property type="term" value="F:peptidase activity"/>
    <property type="evidence" value="ECO:0007669"/>
    <property type="project" value="InterPro"/>
</dbReference>
<gene>
    <name evidence="2" type="ORF">DW972_00830</name>
</gene>
<dbReference type="PANTHER" id="PTHR34385">
    <property type="entry name" value="D-ALANYL-D-ALANINE CARBOXYPEPTIDASE"/>
    <property type="match status" value="1"/>
</dbReference>
<reference evidence="2 3" key="1">
    <citation type="submission" date="2018-08" db="EMBL/GenBank/DDBJ databases">
        <title>A genome reference for cultivated species of the human gut microbiota.</title>
        <authorList>
            <person name="Zou Y."/>
            <person name="Xue W."/>
            <person name="Luo G."/>
        </authorList>
    </citation>
    <scope>NUCLEOTIDE SEQUENCE [LARGE SCALE GENOMIC DNA]</scope>
    <source>
        <strain evidence="2 3">AM48-23BH</strain>
    </source>
</reference>
<organism evidence="2 3">
    <name type="scientific">Anaerobutyricum hallii</name>
    <dbReference type="NCBI Taxonomy" id="39488"/>
    <lineage>
        <taxon>Bacteria</taxon>
        <taxon>Bacillati</taxon>
        <taxon>Bacillota</taxon>
        <taxon>Clostridia</taxon>
        <taxon>Lachnospirales</taxon>
        <taxon>Lachnospiraceae</taxon>
        <taxon>Anaerobutyricum</taxon>
    </lineage>
</organism>
<accession>A0A413Q1I3</accession>
<dbReference type="Gene3D" id="3.30.1380.10">
    <property type="match status" value="1"/>
</dbReference>
<dbReference type="Proteomes" id="UP000286561">
    <property type="component" value="Unassembled WGS sequence"/>
</dbReference>
<comment type="caution">
    <text evidence="2">The sequence shown here is derived from an EMBL/GenBank/DDBJ whole genome shotgun (WGS) entry which is preliminary data.</text>
</comment>